<feature type="chain" id="PRO_5040115538" evidence="4">
    <location>
        <begin position="18"/>
        <end position="277"/>
    </location>
</feature>
<dbReference type="AlphaFoldDB" id="A0A9N9Z1T4"/>
<evidence type="ECO:0000313" key="5">
    <source>
        <dbReference type="EMBL" id="CAH0047476.1"/>
    </source>
</evidence>
<evidence type="ECO:0000256" key="1">
    <source>
        <dbReference type="ARBA" id="ARBA00006484"/>
    </source>
</evidence>
<dbReference type="PRINTS" id="PR00080">
    <property type="entry name" value="SDRFAMILY"/>
</dbReference>
<keyword evidence="4" id="KW-0732">Signal</keyword>
<dbReference type="FunFam" id="3.40.50.720:FF:000084">
    <property type="entry name" value="Short-chain dehydrogenase reductase"/>
    <property type="match status" value="1"/>
</dbReference>
<keyword evidence="6" id="KW-1185">Reference proteome</keyword>
<dbReference type="InterPro" id="IPR036291">
    <property type="entry name" value="NAD(P)-bd_dom_sf"/>
</dbReference>
<dbReference type="PROSITE" id="PS00061">
    <property type="entry name" value="ADH_SHORT"/>
    <property type="match status" value="1"/>
</dbReference>
<dbReference type="GO" id="GO:0016491">
    <property type="term" value="F:oxidoreductase activity"/>
    <property type="evidence" value="ECO:0007669"/>
    <property type="project" value="UniProtKB-KW"/>
</dbReference>
<dbReference type="InterPro" id="IPR020904">
    <property type="entry name" value="Sc_DH/Rdtase_CS"/>
</dbReference>
<evidence type="ECO:0000256" key="3">
    <source>
        <dbReference type="ARBA" id="ARBA00023002"/>
    </source>
</evidence>
<dbReference type="PRINTS" id="PR00081">
    <property type="entry name" value="GDHRDH"/>
</dbReference>
<dbReference type="InterPro" id="IPR002347">
    <property type="entry name" value="SDR_fam"/>
</dbReference>
<comment type="similarity">
    <text evidence="1">Belongs to the short-chain dehydrogenases/reductases (SDR) family.</text>
</comment>
<reference evidence="6" key="1">
    <citation type="submission" date="2019-06" db="EMBL/GenBank/DDBJ databases">
        <authorList>
            <person name="Broberg M."/>
        </authorList>
    </citation>
    <scope>NUCLEOTIDE SEQUENCE [LARGE SCALE GENOMIC DNA]</scope>
</reference>
<organism evidence="5 6">
    <name type="scientific">Clonostachys solani</name>
    <dbReference type="NCBI Taxonomy" id="160281"/>
    <lineage>
        <taxon>Eukaryota</taxon>
        <taxon>Fungi</taxon>
        <taxon>Dikarya</taxon>
        <taxon>Ascomycota</taxon>
        <taxon>Pezizomycotina</taxon>
        <taxon>Sordariomycetes</taxon>
        <taxon>Hypocreomycetidae</taxon>
        <taxon>Hypocreales</taxon>
        <taxon>Bionectriaceae</taxon>
        <taxon>Clonostachys</taxon>
    </lineage>
</organism>
<evidence type="ECO:0000313" key="6">
    <source>
        <dbReference type="Proteomes" id="UP000775872"/>
    </source>
</evidence>
<dbReference type="SUPFAM" id="SSF51735">
    <property type="entry name" value="NAD(P)-binding Rossmann-fold domains"/>
    <property type="match status" value="1"/>
</dbReference>
<feature type="signal peptide" evidence="4">
    <location>
        <begin position="1"/>
        <end position="17"/>
    </location>
</feature>
<dbReference type="Gene3D" id="3.40.50.720">
    <property type="entry name" value="NAD(P)-binding Rossmann-like Domain"/>
    <property type="match status" value="1"/>
</dbReference>
<dbReference type="PANTHER" id="PTHR24321:SF8">
    <property type="entry name" value="ESTRADIOL 17-BETA-DEHYDROGENASE 8-RELATED"/>
    <property type="match status" value="1"/>
</dbReference>
<keyword evidence="2" id="KW-0521">NADP</keyword>
<accession>A0A9N9Z1T4</accession>
<protein>
    <submittedName>
        <fullName evidence="5">Uncharacterized protein</fullName>
    </submittedName>
</protein>
<feature type="non-terminal residue" evidence="5">
    <location>
        <position position="1"/>
    </location>
</feature>
<dbReference type="Proteomes" id="UP000775872">
    <property type="component" value="Unassembled WGS sequence"/>
</dbReference>
<dbReference type="OrthoDB" id="1669814at2759"/>
<dbReference type="PANTHER" id="PTHR24321">
    <property type="entry name" value="DEHYDROGENASES, SHORT CHAIN"/>
    <property type="match status" value="1"/>
</dbReference>
<gene>
    <name evidence="5" type="ORF">CSOL1703_00017367</name>
</gene>
<name>A0A9N9Z1T4_9HYPO</name>
<dbReference type="EMBL" id="CABFOC020000029">
    <property type="protein sequence ID" value="CAH0047476.1"/>
    <property type="molecule type" value="Genomic_DNA"/>
</dbReference>
<comment type="caution">
    <text evidence="5">The sequence shown here is derived from an EMBL/GenBank/DDBJ whole genome shotgun (WGS) entry which is preliminary data.</text>
</comment>
<reference evidence="5 6" key="2">
    <citation type="submission" date="2021-10" db="EMBL/GenBank/DDBJ databases">
        <authorList>
            <person name="Piombo E."/>
        </authorList>
    </citation>
    <scope>NUCLEOTIDE SEQUENCE [LARGE SCALE GENOMIC DNA]</scope>
</reference>
<evidence type="ECO:0000256" key="4">
    <source>
        <dbReference type="SAM" id="SignalP"/>
    </source>
</evidence>
<keyword evidence="3" id="KW-0560">Oxidoreductase</keyword>
<dbReference type="CDD" id="cd05233">
    <property type="entry name" value="SDR_c"/>
    <property type="match status" value="1"/>
</dbReference>
<dbReference type="Pfam" id="PF13561">
    <property type="entry name" value="adh_short_C2"/>
    <property type="match status" value="1"/>
</dbReference>
<proteinExistence type="inferred from homology"/>
<sequence>HWLFVFTASHAFPLITGLPQSYPSPLSDLKARMFQNKVIAITGGAQGIGLATARALAGRGATVTIADSNPATLADIEKEFTTKGWPIHTAAVDVRQPEMVNDWIDGAVQKFGHLDGAVNAAGTVGRLYGQKPLGEQDDDDWNLVMGVNLNGMMYSLRAELRHLSDGGSIVNISSNQGCRGGPGCAAYSTSKHAVIGLTKCAAHDYGARGIRVNTVSPGGAYGPLMKSVVGDAPPPSPNVLRKYAKPEEIASMIVWLLGPESTHCSGELFRVDGGDFA</sequence>
<evidence type="ECO:0000256" key="2">
    <source>
        <dbReference type="ARBA" id="ARBA00022857"/>
    </source>
</evidence>
<feature type="non-terminal residue" evidence="5">
    <location>
        <position position="277"/>
    </location>
</feature>